<dbReference type="RefSeq" id="WP_150266672.1">
    <property type="nucleotide sequence ID" value="NZ_CP029194.1"/>
</dbReference>
<accession>A0A5P2ARH3</accession>
<dbReference type="Proteomes" id="UP000324106">
    <property type="component" value="Chromosome"/>
</dbReference>
<evidence type="ECO:0000259" key="1">
    <source>
        <dbReference type="Pfam" id="PF04149"/>
    </source>
</evidence>
<dbReference type="Pfam" id="PF04149">
    <property type="entry name" value="DUF397"/>
    <property type="match status" value="1"/>
</dbReference>
<evidence type="ECO:0000313" key="3">
    <source>
        <dbReference type="Proteomes" id="UP000324106"/>
    </source>
</evidence>
<dbReference type="AlphaFoldDB" id="A0A5P2ARH3"/>
<dbReference type="InterPro" id="IPR007278">
    <property type="entry name" value="DUF397"/>
</dbReference>
<proteinExistence type="predicted"/>
<gene>
    <name evidence="2" type="ORF">DEJ46_14450</name>
</gene>
<evidence type="ECO:0000313" key="2">
    <source>
        <dbReference type="EMBL" id="QES20158.1"/>
    </source>
</evidence>
<feature type="domain" description="DUF397" evidence="1">
    <location>
        <begin position="7"/>
        <end position="59"/>
    </location>
</feature>
<protein>
    <submittedName>
        <fullName evidence="2">DUF397 domain-containing protein</fullName>
    </submittedName>
</protein>
<dbReference type="EMBL" id="CP029194">
    <property type="protein sequence ID" value="QES20158.1"/>
    <property type="molecule type" value="Genomic_DNA"/>
</dbReference>
<name>A0A5P2ARH3_STRVZ</name>
<dbReference type="OrthoDB" id="4562195at2"/>
<organism evidence="2 3">
    <name type="scientific">Streptomyces venezuelae</name>
    <dbReference type="NCBI Taxonomy" id="54571"/>
    <lineage>
        <taxon>Bacteria</taxon>
        <taxon>Bacillati</taxon>
        <taxon>Actinomycetota</taxon>
        <taxon>Actinomycetes</taxon>
        <taxon>Kitasatosporales</taxon>
        <taxon>Streptomycetaceae</taxon>
        <taxon>Streptomyces</taxon>
    </lineage>
</organism>
<sequence>MTEPTPNWHKSTYSGADNDACIEVADNLPRVLVRDTKDHAKGELTATPGAWAAFTAFARTYAV</sequence>
<reference evidence="2 3" key="1">
    <citation type="submission" date="2018-05" db="EMBL/GenBank/DDBJ databases">
        <title>Streptomyces venezuelae.</title>
        <authorList>
            <person name="Kim W."/>
            <person name="Lee N."/>
            <person name="Cho B.-K."/>
        </authorList>
    </citation>
    <scope>NUCLEOTIDE SEQUENCE [LARGE SCALE GENOMIC DNA]</scope>
    <source>
        <strain evidence="2 3">ATCC 15068</strain>
    </source>
</reference>